<dbReference type="RefSeq" id="WP_153524781.1">
    <property type="nucleotide sequence ID" value="NZ_JBEPDZ010000042.1"/>
</dbReference>
<dbReference type="Proteomes" id="UP000419138">
    <property type="component" value="Unassembled WGS sequence"/>
</dbReference>
<evidence type="ECO:0000313" key="1">
    <source>
        <dbReference type="EMBL" id="MQT03217.1"/>
    </source>
</evidence>
<dbReference type="OrthoDB" id="4556615at2"/>
<dbReference type="AlphaFoldDB" id="A0A646KMF0"/>
<dbReference type="Gene3D" id="3.10.129.10">
    <property type="entry name" value="Hotdog Thioesterase"/>
    <property type="match status" value="2"/>
</dbReference>
<protein>
    <recommendedName>
        <fullName evidence="3">Thioesterase</fullName>
    </recommendedName>
</protein>
<dbReference type="EMBL" id="VCLA01000166">
    <property type="protein sequence ID" value="MQT03217.1"/>
    <property type="molecule type" value="Genomic_DNA"/>
</dbReference>
<gene>
    <name evidence="1" type="ORF">FF041_24400</name>
</gene>
<reference evidence="1 2" key="1">
    <citation type="submission" date="2019-05" db="EMBL/GenBank/DDBJ databases">
        <title>Comparative genomics and metabolomics analyses of clavulanic acid producing Streptomyces species provides insight into specialized metabolism and evolution of beta-lactam biosynthetic gene clusters.</title>
        <authorList>
            <person name="Moore M.A."/>
            <person name="Cruz-Morales P."/>
            <person name="Barona Gomez F."/>
            <person name="Kapil T."/>
        </authorList>
    </citation>
    <scope>NUCLEOTIDE SEQUENCE [LARGE SCALE GENOMIC DNA]</scope>
    <source>
        <strain evidence="1 2">NRRL 5741</strain>
    </source>
</reference>
<comment type="caution">
    <text evidence="1">The sequence shown here is derived from an EMBL/GenBank/DDBJ whole genome shotgun (WGS) entry which is preliminary data.</text>
</comment>
<dbReference type="SUPFAM" id="SSF54637">
    <property type="entry name" value="Thioesterase/thiol ester dehydrase-isomerase"/>
    <property type="match status" value="1"/>
</dbReference>
<proteinExistence type="predicted"/>
<name>A0A646KMF0_STRJU</name>
<sequence>MIDTSAFETGVRILLTEESAVTLTPSYEGANIGTYLGFKHVNYLVEKGVIEHFRSAGLPVGELYQRFGLGFDVVSLASRLRGGLYIDDEALVRVRPVAPAAGRPALAFEVSLTVPRGGTARRIVTATVHAVLRLDEDARRLPDRLPVPAPLAFATVREIGPAQPGAAVPGRPAPLVSGGTVDRDPVLDELLAGRNGYGWRMRVPYTYTHFSERVQMSGYLRLIEEAKHRFVDARGISVSRLLSERNWIPLVTESRLEILGEAGMEEDLYTTYEVTGIFKNLQYTSRMECHVVRGGRLLRVATGAITHGYAVAENGNRARVIAWDDTVGRALRGAVDTAR</sequence>
<evidence type="ECO:0000313" key="2">
    <source>
        <dbReference type="Proteomes" id="UP000419138"/>
    </source>
</evidence>
<organism evidence="1 2">
    <name type="scientific">Streptomyces jumonjinensis</name>
    <dbReference type="NCBI Taxonomy" id="1945"/>
    <lineage>
        <taxon>Bacteria</taxon>
        <taxon>Bacillati</taxon>
        <taxon>Actinomycetota</taxon>
        <taxon>Actinomycetes</taxon>
        <taxon>Kitasatosporales</taxon>
        <taxon>Streptomycetaceae</taxon>
        <taxon>Streptomyces</taxon>
    </lineage>
</organism>
<keyword evidence="2" id="KW-1185">Reference proteome</keyword>
<dbReference type="InterPro" id="IPR029069">
    <property type="entry name" value="HotDog_dom_sf"/>
</dbReference>
<accession>A0A646KMF0</accession>
<evidence type="ECO:0008006" key="3">
    <source>
        <dbReference type="Google" id="ProtNLM"/>
    </source>
</evidence>